<dbReference type="Proteomes" id="UP000006718">
    <property type="component" value="Chromosome 15"/>
</dbReference>
<dbReference type="Ensembl" id="ENSMMUT00000097514.1">
    <property type="protein sequence ID" value="ENSMMUP00000068659.1"/>
    <property type="gene ID" value="ENSMMUG00000052868.1"/>
</dbReference>
<accession>A0A5F7ZSN3</accession>
<dbReference type="Bgee" id="ENSMMUG00000052868">
    <property type="expression patterns" value="Expressed in primary visual cortex and 13 other cell types or tissues"/>
</dbReference>
<evidence type="ECO:0000313" key="3">
    <source>
        <dbReference type="Proteomes" id="UP000006718"/>
    </source>
</evidence>
<sequence length="385" mass="40592">MRAADPRPGCWGALCAGGRPLGPRGATGRVGTRLPAISPSGPPGPRGVPVAADKPGILLGGGCTGARTENPGSTPIGVTASAHASDPDLPPVEEWGGRHGRGPQAGRAGDPEADQVMHLQPAWAPKLQPASVCRQQLPGNPRARPHSPYLRTGARRPSGCGQARRSALRRQHRRGNRPSAPSPVAAEGSRLEVPSSGRAGAGGGRAWRALRPGALAIQRPPRPCSTTWAPKVQAPSTCWRQLPGNSQAGWRSQPRRTGARCRRGCGQARRSAPRRLRRGGNQTPAPSAVAAEGPRQLPRSLFRGGAGGSHGQRALRPEGMHACDSGTSRPSPGEPASQRRLRPSCSSPLPAMRAWERLPESRLALTCRRAPNGFAWLRESERSER</sequence>
<feature type="compositionally biased region" description="Basic residues" evidence="1">
    <location>
        <begin position="253"/>
        <end position="263"/>
    </location>
</feature>
<feature type="region of interest" description="Disordered" evidence="1">
    <location>
        <begin position="14"/>
        <end position="207"/>
    </location>
</feature>
<feature type="compositionally biased region" description="Basic residues" evidence="1">
    <location>
        <begin position="166"/>
        <end position="176"/>
    </location>
</feature>
<organism evidence="2 3">
    <name type="scientific">Macaca mulatta</name>
    <name type="common">Rhesus macaque</name>
    <dbReference type="NCBI Taxonomy" id="9544"/>
    <lineage>
        <taxon>Eukaryota</taxon>
        <taxon>Metazoa</taxon>
        <taxon>Chordata</taxon>
        <taxon>Craniata</taxon>
        <taxon>Vertebrata</taxon>
        <taxon>Euteleostomi</taxon>
        <taxon>Mammalia</taxon>
        <taxon>Eutheria</taxon>
        <taxon>Euarchontoglires</taxon>
        <taxon>Primates</taxon>
        <taxon>Haplorrhini</taxon>
        <taxon>Catarrhini</taxon>
        <taxon>Cercopithecidae</taxon>
        <taxon>Cercopithecinae</taxon>
        <taxon>Macaca</taxon>
    </lineage>
</organism>
<name>A0A5F7ZSN3_MACMU</name>
<reference evidence="2" key="2">
    <citation type="submission" date="2019-01" db="EMBL/GenBank/DDBJ databases">
        <authorList>
            <person name="Graves T."/>
            <person name="Eichler E.E."/>
            <person name="Wilson R.K."/>
        </authorList>
    </citation>
    <scope>NUCLEOTIDE SEQUENCE [LARGE SCALE GENOMIC DNA]</scope>
    <source>
        <strain evidence="2">17573</strain>
    </source>
</reference>
<reference evidence="2" key="3">
    <citation type="submission" date="2025-08" db="UniProtKB">
        <authorList>
            <consortium name="Ensembl"/>
        </authorList>
    </citation>
    <scope>IDENTIFICATION</scope>
    <source>
        <strain evidence="2">17573</strain>
    </source>
</reference>
<evidence type="ECO:0000256" key="1">
    <source>
        <dbReference type="SAM" id="MobiDB-lite"/>
    </source>
</evidence>
<reference evidence="2" key="4">
    <citation type="submission" date="2025-09" db="UniProtKB">
        <authorList>
            <consortium name="Ensembl"/>
        </authorList>
    </citation>
    <scope>IDENTIFICATION</scope>
    <source>
        <strain evidence="2">17573</strain>
    </source>
</reference>
<protein>
    <submittedName>
        <fullName evidence="2">Uncharacterized protein</fullName>
    </submittedName>
</protein>
<reference evidence="3" key="1">
    <citation type="journal article" date="2007" name="Science">
        <title>Evolutionary and biomedical insights from the rhesus macaque genome.</title>
        <authorList>
            <person name="Gibbs R.A."/>
            <person name="Rogers J."/>
            <person name="Katze M.G."/>
            <person name="Bumgarner R."/>
            <person name="Weinstock G.M."/>
            <person name="Mardis E.R."/>
            <person name="Remington K.A."/>
            <person name="Strausberg R.L."/>
            <person name="Venter J.C."/>
            <person name="Wilson R.K."/>
            <person name="Batzer M.A."/>
            <person name="Bustamante C.D."/>
            <person name="Eichler E.E."/>
            <person name="Hahn M.W."/>
            <person name="Hardison R.C."/>
            <person name="Makova K.D."/>
            <person name="Miller W."/>
            <person name="Milosavljevic A."/>
            <person name="Palermo R.E."/>
            <person name="Siepel A."/>
            <person name="Sikela J.M."/>
            <person name="Attaway T."/>
            <person name="Bell S."/>
            <person name="Bernard K.E."/>
            <person name="Buhay C.J."/>
            <person name="Chandrabose M.N."/>
            <person name="Dao M."/>
            <person name="Davis C."/>
            <person name="Delehaunty K.D."/>
            <person name="Ding Y."/>
            <person name="Dinh H.H."/>
            <person name="Dugan-Rocha S."/>
            <person name="Fulton L.A."/>
            <person name="Gabisi R.A."/>
            <person name="Garner T.T."/>
            <person name="Godfrey J."/>
            <person name="Hawes A.C."/>
            <person name="Hernandez J."/>
            <person name="Hines S."/>
            <person name="Holder M."/>
            <person name="Hume J."/>
            <person name="Jhangiani S.N."/>
            <person name="Joshi V."/>
            <person name="Khan Z.M."/>
            <person name="Kirkness E.F."/>
            <person name="Cree A."/>
            <person name="Fowler R.G."/>
            <person name="Lee S."/>
            <person name="Lewis L.R."/>
            <person name="Li Z."/>
            <person name="Liu Y.-S."/>
            <person name="Moore S.M."/>
            <person name="Muzny D."/>
            <person name="Nazareth L.V."/>
            <person name="Ngo D.N."/>
            <person name="Okwuonu G.O."/>
            <person name="Pai G."/>
            <person name="Parker D."/>
            <person name="Paul H.A."/>
            <person name="Pfannkoch C."/>
            <person name="Pohl C.S."/>
            <person name="Rogers Y.-H.C."/>
            <person name="Ruiz S.J."/>
            <person name="Sabo A."/>
            <person name="Santibanez J."/>
            <person name="Schneider B.W."/>
            <person name="Smith S.M."/>
            <person name="Sodergren E."/>
            <person name="Svatek A.F."/>
            <person name="Utterback T.R."/>
            <person name="Vattathil S."/>
            <person name="Warren W."/>
            <person name="White C.S."/>
            <person name="Chinwalla A.T."/>
            <person name="Feng Y."/>
            <person name="Halpern A.L."/>
            <person name="Hillier L.W."/>
            <person name="Huang X."/>
            <person name="Minx P."/>
            <person name="Nelson J.O."/>
            <person name="Pepin K.H."/>
            <person name="Qin X."/>
            <person name="Sutton G.G."/>
            <person name="Venter E."/>
            <person name="Walenz B.P."/>
            <person name="Wallis J.W."/>
            <person name="Worley K.C."/>
            <person name="Yang S.-P."/>
            <person name="Jones S.M."/>
            <person name="Marra M.A."/>
            <person name="Rocchi M."/>
            <person name="Schein J.E."/>
            <person name="Baertsch R."/>
            <person name="Clarke L."/>
            <person name="Csuros M."/>
            <person name="Glasscock J."/>
            <person name="Harris R.A."/>
            <person name="Havlak P."/>
            <person name="Jackson A.R."/>
            <person name="Jiang H."/>
            <person name="Liu Y."/>
            <person name="Messina D.N."/>
            <person name="Shen Y."/>
            <person name="Song H.X.-Z."/>
            <person name="Wylie T."/>
            <person name="Zhang L."/>
            <person name="Birney E."/>
            <person name="Han K."/>
            <person name="Konkel M.K."/>
            <person name="Lee J."/>
            <person name="Smit A.F.A."/>
            <person name="Ullmer B."/>
            <person name="Wang H."/>
            <person name="Xing J."/>
            <person name="Burhans R."/>
            <person name="Cheng Z."/>
            <person name="Karro J.E."/>
            <person name="Ma J."/>
            <person name="Raney B."/>
            <person name="She X."/>
            <person name="Cox M.J."/>
            <person name="Demuth J.P."/>
            <person name="Dumas L.J."/>
            <person name="Han S.-G."/>
            <person name="Hopkins J."/>
            <person name="Karimpour-Fard A."/>
            <person name="Kim Y.H."/>
            <person name="Pollack J.R."/>
            <person name="Vinar T."/>
            <person name="Addo-Quaye C."/>
            <person name="Degenhardt J."/>
            <person name="Denby A."/>
            <person name="Hubisz M.J."/>
            <person name="Indap A."/>
            <person name="Kosiol C."/>
            <person name="Lahn B.T."/>
            <person name="Lawson H.A."/>
            <person name="Marklein A."/>
            <person name="Nielsen R."/>
            <person name="Vallender E.J."/>
            <person name="Clark A.G."/>
            <person name="Ferguson B."/>
            <person name="Hernandez R.D."/>
            <person name="Hirani K."/>
            <person name="Kehrer-Sawatzki H."/>
            <person name="Kolb J."/>
            <person name="Patil S."/>
            <person name="Pu L.-L."/>
            <person name="Ren Y."/>
            <person name="Smith D.G."/>
            <person name="Wheeler D.A."/>
            <person name="Schenck I."/>
            <person name="Ball E.V."/>
            <person name="Chen R."/>
            <person name="Cooper D.N."/>
            <person name="Giardine B."/>
            <person name="Hsu F."/>
            <person name="Kent W.J."/>
            <person name="Lesk A."/>
            <person name="Nelson D.L."/>
            <person name="O'brien W.E."/>
            <person name="Pruefer K."/>
            <person name="Stenson P.D."/>
            <person name="Wallace J.C."/>
            <person name="Ke H."/>
            <person name="Liu X.-M."/>
            <person name="Wang P."/>
            <person name="Xiang A.P."/>
            <person name="Yang F."/>
            <person name="Barber G.P."/>
            <person name="Haussler D."/>
            <person name="Karolchik D."/>
            <person name="Kern A.D."/>
            <person name="Kuhn R.M."/>
            <person name="Smith K.E."/>
            <person name="Zwieg A.S."/>
        </authorList>
    </citation>
    <scope>NUCLEOTIDE SEQUENCE [LARGE SCALE GENOMIC DNA]</scope>
    <source>
        <strain evidence="3">17573</strain>
    </source>
</reference>
<keyword evidence="3" id="KW-1185">Reference proteome</keyword>
<feature type="region of interest" description="Disordered" evidence="1">
    <location>
        <begin position="243"/>
        <end position="350"/>
    </location>
</feature>
<dbReference type="AlphaFoldDB" id="A0A5F7ZSN3"/>
<dbReference type="GeneTree" id="ENSGT00910000147193"/>
<evidence type="ECO:0000313" key="2">
    <source>
        <dbReference type="Ensembl" id="ENSMMUP00000068659.1"/>
    </source>
</evidence>
<dbReference type="VEuPathDB" id="HostDB:ENSMMUG00000052868"/>
<gene>
    <name evidence="2" type="primary">LOC100427111</name>
</gene>
<proteinExistence type="predicted"/>
<dbReference type="InParanoid" id="A0A5F7ZSN3"/>